<comment type="caution">
    <text evidence="1">The sequence shown here is derived from an EMBL/GenBank/DDBJ whole genome shotgun (WGS) entry which is preliminary data.</text>
</comment>
<keyword evidence="2" id="KW-1185">Reference proteome</keyword>
<evidence type="ECO:0000313" key="1">
    <source>
        <dbReference type="EMBL" id="MBS2100127.1"/>
    </source>
</evidence>
<gene>
    <name evidence="1" type="ORF">KEM10_17700</name>
</gene>
<dbReference type="PROSITE" id="PS51257">
    <property type="entry name" value="PROKAR_LIPOPROTEIN"/>
    <property type="match status" value="1"/>
</dbReference>
<organism evidence="1 2">
    <name type="scientific">Carboxylicivirga linearis</name>
    <dbReference type="NCBI Taxonomy" id="1628157"/>
    <lineage>
        <taxon>Bacteria</taxon>
        <taxon>Pseudomonadati</taxon>
        <taxon>Bacteroidota</taxon>
        <taxon>Bacteroidia</taxon>
        <taxon>Marinilabiliales</taxon>
        <taxon>Marinilabiliaceae</taxon>
        <taxon>Carboxylicivirga</taxon>
    </lineage>
</organism>
<dbReference type="Proteomes" id="UP000708576">
    <property type="component" value="Unassembled WGS sequence"/>
</dbReference>
<sequence>MIKKIVFPLLLVVGLVSCEEKEVFLYPNFSESATFNIKTDGFEYDASINASAISDEVNDAVEDEGSVDQVVLEGLWFEVTENSGNTADELTIDLMIKESGSDEYLYILHDYEFEIKDGKVVFLNELVPEGVLALKKQINDIALGMSSGDVAFKAVGETTPEGSEVDVTVEVFVNATVVYTTEVGM</sequence>
<proteinExistence type="predicted"/>
<dbReference type="RefSeq" id="WP_212217433.1">
    <property type="nucleotide sequence ID" value="NZ_JAGUCO010000019.1"/>
</dbReference>
<dbReference type="EMBL" id="JAGUCO010000019">
    <property type="protein sequence ID" value="MBS2100127.1"/>
    <property type="molecule type" value="Genomic_DNA"/>
</dbReference>
<evidence type="ECO:0000313" key="2">
    <source>
        <dbReference type="Proteomes" id="UP000708576"/>
    </source>
</evidence>
<reference evidence="1 2" key="1">
    <citation type="journal article" date="2015" name="Int. J. Syst. Evol. Microbiol.">
        <title>Carboxylicivirga linearis sp. nov., isolated from a sea cucumber culture pond.</title>
        <authorList>
            <person name="Wang F.Q."/>
            <person name="Zhou Y.X."/>
            <person name="Lin X.Z."/>
            <person name="Chen G.J."/>
            <person name="Du Z.J."/>
        </authorList>
    </citation>
    <scope>NUCLEOTIDE SEQUENCE [LARGE SCALE GENOMIC DNA]</scope>
    <source>
        <strain evidence="1 2">FB218</strain>
    </source>
</reference>
<protein>
    <submittedName>
        <fullName evidence="1">Uncharacterized protein</fullName>
    </submittedName>
</protein>
<accession>A0ABS5JYZ4</accession>
<name>A0ABS5JYZ4_9BACT</name>